<evidence type="ECO:0000256" key="8">
    <source>
        <dbReference type="ARBA" id="ARBA00023182"/>
    </source>
</evidence>
<organism evidence="10 11">
    <name type="scientific">Vireo altiloquus</name>
    <name type="common">Black-whiskered vireo</name>
    <name type="synonym">Muscicapa altiloqua</name>
    <dbReference type="NCBI Taxonomy" id="34956"/>
    <lineage>
        <taxon>Eukaryota</taxon>
        <taxon>Metazoa</taxon>
        <taxon>Chordata</taxon>
        <taxon>Craniata</taxon>
        <taxon>Vertebrata</taxon>
        <taxon>Euteleostomi</taxon>
        <taxon>Archelosauria</taxon>
        <taxon>Archosauria</taxon>
        <taxon>Dinosauria</taxon>
        <taxon>Saurischia</taxon>
        <taxon>Theropoda</taxon>
        <taxon>Coelurosauria</taxon>
        <taxon>Aves</taxon>
        <taxon>Neognathae</taxon>
        <taxon>Neoaves</taxon>
        <taxon>Telluraves</taxon>
        <taxon>Australaves</taxon>
        <taxon>Passeriformes</taxon>
        <taxon>Corvoidea</taxon>
        <taxon>Vireonidae</taxon>
        <taxon>Vireoninae</taxon>
        <taxon>Vireo</taxon>
    </lineage>
</organism>
<keyword evidence="2" id="KW-0812">Transmembrane</keyword>
<dbReference type="EMBL" id="VZRF01013158">
    <property type="protein sequence ID" value="NWT19299.1"/>
    <property type="molecule type" value="Genomic_DNA"/>
</dbReference>
<comment type="caution">
    <text evidence="10">The sequence shown here is derived from an EMBL/GenBank/DDBJ whole genome shotgun (WGS) entry which is preliminary data.</text>
</comment>
<evidence type="ECO:0000256" key="7">
    <source>
        <dbReference type="ARBA" id="ARBA00023180"/>
    </source>
</evidence>
<dbReference type="SUPFAM" id="SSF54452">
    <property type="entry name" value="MHC antigen-recognition domain"/>
    <property type="match status" value="1"/>
</dbReference>
<dbReference type="SMART" id="SM00921">
    <property type="entry name" value="MHC_II_beta"/>
    <property type="match status" value="1"/>
</dbReference>
<keyword evidence="7" id="KW-0325">Glycoprotein</keyword>
<evidence type="ECO:0000256" key="2">
    <source>
        <dbReference type="ARBA" id="ARBA00022692"/>
    </source>
</evidence>
<sequence length="88" mass="10459">VFQFLGKGECHFINGTEKVRYVHRNIYNRELYAMFDSDVGHYMGFTPFGEKVAQKWNSNPQILENRRSSNDTCCRHNYELYAPFSVER</sequence>
<keyword evidence="4" id="KW-1133">Transmembrane helix</keyword>
<dbReference type="Pfam" id="PF00969">
    <property type="entry name" value="MHC_II_beta"/>
    <property type="match status" value="1"/>
</dbReference>
<keyword evidence="11" id="KW-1185">Reference proteome</keyword>
<feature type="domain" description="MHC class II beta chain N-terminal" evidence="9">
    <location>
        <begin position="8"/>
        <end position="82"/>
    </location>
</feature>
<protein>
    <submittedName>
        <fullName evidence="10">2B19 protein</fullName>
    </submittedName>
</protein>
<evidence type="ECO:0000256" key="6">
    <source>
        <dbReference type="ARBA" id="ARBA00023136"/>
    </source>
</evidence>
<dbReference type="PANTHER" id="PTHR19944:SF101">
    <property type="entry name" value="HLA CLASS II HISTOCOMPATIBILITY ANTIGEN, DQ BETA 1 CHAIN"/>
    <property type="match status" value="1"/>
</dbReference>
<dbReference type="AlphaFoldDB" id="A0A7K5LLL1"/>
<keyword evidence="5" id="KW-1064">Adaptive immunity</keyword>
<dbReference type="Proteomes" id="UP000589495">
    <property type="component" value="Unassembled WGS sequence"/>
</dbReference>
<dbReference type="Gene3D" id="3.10.320.10">
    <property type="entry name" value="Class II Histocompatibility Antigen, M Beta Chain, Chain B, domain 1"/>
    <property type="match status" value="1"/>
</dbReference>
<keyword evidence="3" id="KW-0391">Immunity</keyword>
<dbReference type="PANTHER" id="PTHR19944">
    <property type="entry name" value="MHC CLASS II-RELATED"/>
    <property type="match status" value="1"/>
</dbReference>
<dbReference type="GO" id="GO:0002504">
    <property type="term" value="P:antigen processing and presentation of peptide or polysaccharide antigen via MHC class II"/>
    <property type="evidence" value="ECO:0007669"/>
    <property type="project" value="UniProtKB-KW"/>
</dbReference>
<dbReference type="InterPro" id="IPR050160">
    <property type="entry name" value="MHC/Immunoglobulin"/>
</dbReference>
<reference evidence="10 11" key="1">
    <citation type="submission" date="2019-09" db="EMBL/GenBank/DDBJ databases">
        <title>Bird 10,000 Genomes (B10K) Project - Family phase.</title>
        <authorList>
            <person name="Zhang G."/>
        </authorList>
    </citation>
    <scope>NUCLEOTIDE SEQUENCE [LARGE SCALE GENOMIC DNA]</scope>
    <source>
        <strain evidence="10">B10K-DU-001-22</strain>
        <tissue evidence="10">Muscle</tissue>
    </source>
</reference>
<dbReference type="GO" id="GO:0002250">
    <property type="term" value="P:adaptive immune response"/>
    <property type="evidence" value="ECO:0007669"/>
    <property type="project" value="UniProtKB-KW"/>
</dbReference>
<name>A0A7K5LLL1_VIRAL</name>
<dbReference type="InterPro" id="IPR014745">
    <property type="entry name" value="MHC_II_a/b_N"/>
</dbReference>
<proteinExistence type="predicted"/>
<dbReference type="InterPro" id="IPR000353">
    <property type="entry name" value="MHC_II_b_N"/>
</dbReference>
<dbReference type="FunFam" id="3.10.320.10:FF:000001">
    <property type="entry name" value="HLA class II histocompatibility antigen, DRB1-1 beta chain"/>
    <property type="match status" value="1"/>
</dbReference>
<accession>A0A7K5LLL1</accession>
<evidence type="ECO:0000313" key="11">
    <source>
        <dbReference type="Proteomes" id="UP000589495"/>
    </source>
</evidence>
<evidence type="ECO:0000256" key="5">
    <source>
        <dbReference type="ARBA" id="ARBA00023130"/>
    </source>
</evidence>
<feature type="non-terminal residue" evidence="10">
    <location>
        <position position="1"/>
    </location>
</feature>
<keyword evidence="8" id="KW-0491">MHC II</keyword>
<comment type="subcellular location">
    <subcellularLocation>
        <location evidence="1">Membrane</location>
        <topology evidence="1">Single-pass type I membrane protein</topology>
    </subcellularLocation>
</comment>
<evidence type="ECO:0000313" key="10">
    <source>
        <dbReference type="EMBL" id="NWT19299.1"/>
    </source>
</evidence>
<evidence type="ECO:0000256" key="1">
    <source>
        <dbReference type="ARBA" id="ARBA00004479"/>
    </source>
</evidence>
<evidence type="ECO:0000256" key="4">
    <source>
        <dbReference type="ARBA" id="ARBA00022989"/>
    </source>
</evidence>
<feature type="non-terminal residue" evidence="10">
    <location>
        <position position="88"/>
    </location>
</feature>
<evidence type="ECO:0000256" key="3">
    <source>
        <dbReference type="ARBA" id="ARBA00022859"/>
    </source>
</evidence>
<keyword evidence="6" id="KW-0472">Membrane</keyword>
<evidence type="ECO:0000259" key="9">
    <source>
        <dbReference type="SMART" id="SM00921"/>
    </source>
</evidence>
<gene>
    <name evidence="10" type="primary">Hladrb1</name>
    <name evidence="10" type="ORF">VIRALT_R15933</name>
</gene>
<dbReference type="GO" id="GO:0042613">
    <property type="term" value="C:MHC class II protein complex"/>
    <property type="evidence" value="ECO:0007669"/>
    <property type="project" value="UniProtKB-KW"/>
</dbReference>
<dbReference type="InterPro" id="IPR011162">
    <property type="entry name" value="MHC_I/II-like_Ag-recog"/>
</dbReference>